<keyword evidence="1" id="KW-1133">Transmembrane helix</keyword>
<sequence>MRTVLLLVSCFFLSSTVQASLESDSNAMSCLYDTVSCSNVISLRRETLQENAPLPLQLTDILKLSDFKTYLVQPTVQFTQPNGGSPIALSAVPRTLSAGTVTLLNPNRELIWNNAGSGGNVSLNTGQLGGRISVPDRSSLISPKASLTPSYGEITILSPGASISALRGDSVSLQAISTRFTQSPAEISMLSYGGAISIASGSISSLNIASTPRSNIFSSNQALNVPLPASLNILLSGLAFMLFSSRRSTMHKAAY</sequence>
<dbReference type="AlphaFoldDB" id="G0A3Y3"/>
<dbReference type="KEGG" id="mmt:Metme_4408"/>
<feature type="transmembrane region" description="Helical" evidence="1">
    <location>
        <begin position="225"/>
        <end position="243"/>
    </location>
</feature>
<feature type="chain" id="PRO_5003396854" evidence="2">
    <location>
        <begin position="20"/>
        <end position="255"/>
    </location>
</feature>
<dbReference type="Proteomes" id="UP000008888">
    <property type="component" value="Chromosome"/>
</dbReference>
<keyword evidence="4" id="KW-1185">Reference proteome</keyword>
<name>G0A3Y3_METMM</name>
<evidence type="ECO:0000313" key="4">
    <source>
        <dbReference type="Proteomes" id="UP000008888"/>
    </source>
</evidence>
<dbReference type="EMBL" id="CP002738">
    <property type="protein sequence ID" value="AEG02755.1"/>
    <property type="molecule type" value="Genomic_DNA"/>
</dbReference>
<proteinExistence type="predicted"/>
<organism evidence="3 4">
    <name type="scientific">Methylomonas methanica (strain DSM 25384 / MC09)</name>
    <dbReference type="NCBI Taxonomy" id="857087"/>
    <lineage>
        <taxon>Bacteria</taxon>
        <taxon>Pseudomonadati</taxon>
        <taxon>Pseudomonadota</taxon>
        <taxon>Gammaproteobacteria</taxon>
        <taxon>Methylococcales</taxon>
        <taxon>Methylococcaceae</taxon>
        <taxon>Methylomonas</taxon>
    </lineage>
</organism>
<accession>G0A3Y3</accession>
<dbReference type="HOGENOM" id="CLU_1089086_0_0_6"/>
<protein>
    <submittedName>
        <fullName evidence="3">Uncharacterized protein</fullName>
    </submittedName>
</protein>
<gene>
    <name evidence="3" type="ordered locus">Metme_4408</name>
</gene>
<keyword evidence="1" id="KW-0812">Transmembrane</keyword>
<dbReference type="STRING" id="857087.Metme_4408"/>
<reference key="2">
    <citation type="submission" date="2011-05" db="EMBL/GenBank/DDBJ databases">
        <title>Complete genome sequence of the aerobic marine methanotroph Methylomonas methanica MC09.</title>
        <authorList>
            <person name="Boden R."/>
            <person name="Cunliffe M."/>
            <person name="Scanlan J."/>
            <person name="Moussard H."/>
            <person name="Kits K.D."/>
            <person name="Klotz M."/>
            <person name="Jetten M."/>
            <person name="Vuilleumier S."/>
            <person name="Han J."/>
            <person name="Peters L."/>
            <person name="Mikhailova N."/>
            <person name="Teshima H."/>
            <person name="Tapia R."/>
            <person name="Kyrpides N."/>
            <person name="Ivanova N."/>
            <person name="Pagani I."/>
            <person name="Cheng J.-F."/>
            <person name="Goodwin L."/>
            <person name="Han C."/>
            <person name="Hauser L."/>
            <person name="Land M."/>
            <person name="Lapidus A."/>
            <person name="Lucas S."/>
            <person name="Pitluck S."/>
            <person name="Woyke T."/>
            <person name="Stein L.Y."/>
            <person name="Murrell C."/>
        </authorList>
    </citation>
    <scope>NUCLEOTIDE SEQUENCE</scope>
    <source>
        <strain>MC09</strain>
    </source>
</reference>
<evidence type="ECO:0000256" key="2">
    <source>
        <dbReference type="SAM" id="SignalP"/>
    </source>
</evidence>
<reference evidence="3 4" key="1">
    <citation type="journal article" date="2011" name="J. Bacteriol.">
        <title>Complete Genome Sequence of the Aerobic Marine Methanotroph Methylomonas methanica MC09.</title>
        <authorList>
            <person name="Boden R."/>
            <person name="Cunliffe M."/>
            <person name="Scanlan J."/>
            <person name="Moussard H."/>
            <person name="Kits K.D."/>
            <person name="Klotz M.G."/>
            <person name="Jetten M.S."/>
            <person name="Vuilleumier S."/>
            <person name="Han J."/>
            <person name="Peters L."/>
            <person name="Mikhailova N."/>
            <person name="Teshima H."/>
            <person name="Tapia R."/>
            <person name="Kyrpides N."/>
            <person name="Ivanova N."/>
            <person name="Pagani I."/>
            <person name="Cheng J.F."/>
            <person name="Goodwin L."/>
            <person name="Han C."/>
            <person name="Hauser L."/>
            <person name="Land M.L."/>
            <person name="Lapidus A."/>
            <person name="Lucas S."/>
            <person name="Pitluck S."/>
            <person name="Woyke T."/>
            <person name="Stein L."/>
            <person name="Murrell J.C."/>
        </authorList>
    </citation>
    <scope>NUCLEOTIDE SEQUENCE [LARGE SCALE GENOMIC DNA]</scope>
    <source>
        <strain evidence="3 4">MC09</strain>
    </source>
</reference>
<dbReference type="RefSeq" id="WP_013820968.1">
    <property type="nucleotide sequence ID" value="NC_015572.1"/>
</dbReference>
<keyword evidence="2" id="KW-0732">Signal</keyword>
<reference evidence="4" key="3">
    <citation type="submission" date="2011-05" db="EMBL/GenBank/DDBJ databases">
        <title>Complete sequence of Methylomonas methanica MC09.</title>
        <authorList>
            <consortium name="US DOE Joint Genome Institute"/>
            <person name="Lucas S."/>
            <person name="Han J."/>
            <person name="Lapidus A."/>
            <person name="Cheng J.-F."/>
            <person name="Goodwin L."/>
            <person name="Pitluck S."/>
            <person name="Peters L."/>
            <person name="Mikhailova N."/>
            <person name="Teshima H."/>
            <person name="Han C."/>
            <person name="Tapia R."/>
            <person name="Land M."/>
            <person name="Hauser L."/>
            <person name="Kyrpides N."/>
            <person name="Ivanova N."/>
            <person name="Pagani I."/>
            <person name="Stein L."/>
            <person name="Woyke T."/>
        </authorList>
    </citation>
    <scope>NUCLEOTIDE SEQUENCE [LARGE SCALE GENOMIC DNA]</scope>
    <source>
        <strain evidence="4">MC09</strain>
    </source>
</reference>
<keyword evidence="1" id="KW-0472">Membrane</keyword>
<evidence type="ECO:0000313" key="3">
    <source>
        <dbReference type="EMBL" id="AEG02755.1"/>
    </source>
</evidence>
<evidence type="ECO:0000256" key="1">
    <source>
        <dbReference type="SAM" id="Phobius"/>
    </source>
</evidence>
<feature type="signal peptide" evidence="2">
    <location>
        <begin position="1"/>
        <end position="19"/>
    </location>
</feature>